<protein>
    <recommendedName>
        <fullName evidence="8">ATP synthase mitochondrial F1 complex assembly factor 1</fullName>
    </recommendedName>
</protein>
<feature type="region of interest" description="Disordered" evidence="5">
    <location>
        <begin position="93"/>
        <end position="134"/>
    </location>
</feature>
<dbReference type="AlphaFoldDB" id="A0A8H7N2B3"/>
<evidence type="ECO:0000256" key="3">
    <source>
        <dbReference type="ARBA" id="ARBA00022946"/>
    </source>
</evidence>
<dbReference type="Proteomes" id="UP000616885">
    <property type="component" value="Unassembled WGS sequence"/>
</dbReference>
<dbReference type="PANTHER" id="PTHR13126">
    <property type="entry name" value="CHAPERONE ATP11"/>
    <property type="match status" value="1"/>
</dbReference>
<evidence type="ECO:0000256" key="4">
    <source>
        <dbReference type="ARBA" id="ARBA00023128"/>
    </source>
</evidence>
<gene>
    <name evidence="6" type="ORF">IM811_004204</name>
</gene>
<dbReference type="InterPro" id="IPR010591">
    <property type="entry name" value="ATP11"/>
</dbReference>
<evidence type="ECO:0000256" key="1">
    <source>
        <dbReference type="ARBA" id="ARBA00004173"/>
    </source>
</evidence>
<dbReference type="Pfam" id="PF06644">
    <property type="entry name" value="ATP11"/>
    <property type="match status" value="1"/>
</dbReference>
<sequence length="330" mass="37169">MSSLRTQALRHISRYAVRSTRTFNQRRWAQVHDVRFLASTWRAQSTIDKYREKLDQKAKNEGFSSIDELKTAYSKKIGEIHRKDAVEFPEAQVLQSAGAQTSTPAPAAAVPKTEAKPRQQPPPPASGSPEKKAVKGLDDIIDLEKSRALPEKELTAIWRLRHAGSPNNVCAVIPAATYRAMEDAARAAPQFVLPVPHEGQGAEIHFLQWTFDAASRTSTVLFTQLAEFKNRGEFAQPHTTVTHHLDLADEKGLVLMQGQLMEDRGVTPEQVKWLVMCLQRFYGGWEGDSAELTGERRLRADERKRLLDWFASGDERFTVEKLLDEAERIG</sequence>
<evidence type="ECO:0008006" key="8">
    <source>
        <dbReference type="Google" id="ProtNLM"/>
    </source>
</evidence>
<evidence type="ECO:0000256" key="5">
    <source>
        <dbReference type="SAM" id="MobiDB-lite"/>
    </source>
</evidence>
<comment type="caution">
    <text evidence="6">The sequence shown here is derived from an EMBL/GenBank/DDBJ whole genome shotgun (WGS) entry which is preliminary data.</text>
</comment>
<comment type="subcellular location">
    <subcellularLocation>
        <location evidence="1">Mitochondrion</location>
    </subcellularLocation>
</comment>
<dbReference type="PANTHER" id="PTHR13126:SF0">
    <property type="entry name" value="ATP SYNTHASE MITOCHONDRIAL F1 COMPLEX ASSEMBLY FACTOR 1"/>
    <property type="match status" value="1"/>
</dbReference>
<evidence type="ECO:0000256" key="2">
    <source>
        <dbReference type="ARBA" id="ARBA00009116"/>
    </source>
</evidence>
<accession>A0A8H7N2B3</accession>
<dbReference type="EMBL" id="JADCTT010000012">
    <property type="protein sequence ID" value="KAF9745903.1"/>
    <property type="molecule type" value="Genomic_DNA"/>
</dbReference>
<reference evidence="6" key="1">
    <citation type="submission" date="2020-10" db="EMBL/GenBank/DDBJ databases">
        <title>High-Quality Genome Resource of Clonostachys rosea strain S41 by Oxford Nanopore Long-Read Sequencing.</title>
        <authorList>
            <person name="Wang H."/>
        </authorList>
    </citation>
    <scope>NUCLEOTIDE SEQUENCE</scope>
    <source>
        <strain evidence="6">S41</strain>
    </source>
</reference>
<comment type="similarity">
    <text evidence="2">Belongs to the ATP11 family.</text>
</comment>
<organism evidence="6 7">
    <name type="scientific">Bionectria ochroleuca</name>
    <name type="common">Gliocladium roseum</name>
    <dbReference type="NCBI Taxonomy" id="29856"/>
    <lineage>
        <taxon>Eukaryota</taxon>
        <taxon>Fungi</taxon>
        <taxon>Dikarya</taxon>
        <taxon>Ascomycota</taxon>
        <taxon>Pezizomycotina</taxon>
        <taxon>Sordariomycetes</taxon>
        <taxon>Hypocreomycetidae</taxon>
        <taxon>Hypocreales</taxon>
        <taxon>Bionectriaceae</taxon>
        <taxon>Clonostachys</taxon>
    </lineage>
</organism>
<feature type="compositionally biased region" description="Polar residues" evidence="5">
    <location>
        <begin position="93"/>
        <end position="104"/>
    </location>
</feature>
<name>A0A8H7N2B3_BIOOC</name>
<dbReference type="GO" id="GO:0033615">
    <property type="term" value="P:mitochondrial proton-transporting ATP synthase complex assembly"/>
    <property type="evidence" value="ECO:0007669"/>
    <property type="project" value="TreeGrafter"/>
</dbReference>
<keyword evidence="3" id="KW-0809">Transit peptide</keyword>
<evidence type="ECO:0000313" key="7">
    <source>
        <dbReference type="Proteomes" id="UP000616885"/>
    </source>
</evidence>
<evidence type="ECO:0000313" key="6">
    <source>
        <dbReference type="EMBL" id="KAF9745903.1"/>
    </source>
</evidence>
<dbReference type="GO" id="GO:0005739">
    <property type="term" value="C:mitochondrion"/>
    <property type="evidence" value="ECO:0007669"/>
    <property type="project" value="UniProtKB-SubCell"/>
</dbReference>
<proteinExistence type="inferred from homology"/>
<keyword evidence="4" id="KW-0496">Mitochondrion</keyword>